<keyword evidence="1" id="KW-1133">Transmembrane helix</keyword>
<name>A0A366MRK2_9BACT</name>
<feature type="domain" description="Signal transduction histidine kinase internal region" evidence="2">
    <location>
        <begin position="155"/>
        <end position="231"/>
    </location>
</feature>
<dbReference type="GO" id="GO:0016020">
    <property type="term" value="C:membrane"/>
    <property type="evidence" value="ECO:0007669"/>
    <property type="project" value="InterPro"/>
</dbReference>
<reference evidence="3 4" key="1">
    <citation type="submission" date="2017-10" db="EMBL/GenBank/DDBJ databases">
        <title>Genomics of the genus Arcobacter.</title>
        <authorList>
            <person name="Perez-Cataluna A."/>
            <person name="Figueras M.J."/>
        </authorList>
    </citation>
    <scope>NUCLEOTIDE SEQUENCE [LARGE SCALE GENOMIC DNA]</scope>
    <source>
        <strain evidence="3 4">CECT 9230</strain>
    </source>
</reference>
<dbReference type="Pfam" id="PF06580">
    <property type="entry name" value="His_kinase"/>
    <property type="match status" value="1"/>
</dbReference>
<sequence>MLKNELQISFKDWLNIIVIGAFFGFFQSLILYFLNEKLQNIFTVIFSICTAFFITIFAVFLISISNRYFLPEIDKKYWYFFSLFFSFLSGFFGFCLSFFIFFDVDFELILLIKTFWLNIAVVIGFLTLLIALILHKFVSLKNKNIEIEKEILDTKLKSLENELNPHFLFNALNSVSELIYIDKIKAENAVLQLSKFLRNAINKESLITLESEIFMVQTYVSIENIRFDNKIILNIDDYEEFKSFKIPKFSIQLLVENSIKHGYLGDILNIHIKFENNYIKVLNDGKISENIEFKTGLNNLKNRLSLLNIGELKFNTDGKFMIFSIILKDK</sequence>
<protein>
    <submittedName>
        <fullName evidence="3">Histidine kinase</fullName>
    </submittedName>
</protein>
<feature type="transmembrane region" description="Helical" evidence="1">
    <location>
        <begin position="40"/>
        <end position="65"/>
    </location>
</feature>
<keyword evidence="1" id="KW-0812">Transmembrane</keyword>
<dbReference type="Proteomes" id="UP000252669">
    <property type="component" value="Unassembled WGS sequence"/>
</dbReference>
<feature type="transmembrane region" description="Helical" evidence="1">
    <location>
        <begin position="12"/>
        <end position="34"/>
    </location>
</feature>
<evidence type="ECO:0000313" key="3">
    <source>
        <dbReference type="EMBL" id="RBQ28473.1"/>
    </source>
</evidence>
<dbReference type="EMBL" id="PDKB01000015">
    <property type="protein sequence ID" value="RBQ28473.1"/>
    <property type="molecule type" value="Genomic_DNA"/>
</dbReference>
<dbReference type="RefSeq" id="WP_113894883.1">
    <property type="nucleotide sequence ID" value="NZ_JANJGA010000016.1"/>
</dbReference>
<accession>A0A366MRK2</accession>
<dbReference type="AlphaFoldDB" id="A0A366MRK2"/>
<dbReference type="InterPro" id="IPR010559">
    <property type="entry name" value="Sig_transdc_His_kin_internal"/>
</dbReference>
<keyword evidence="4" id="KW-1185">Reference proteome</keyword>
<dbReference type="InterPro" id="IPR050640">
    <property type="entry name" value="Bact_2-comp_sensor_kinase"/>
</dbReference>
<dbReference type="OrthoDB" id="2514702at2"/>
<proteinExistence type="predicted"/>
<dbReference type="PANTHER" id="PTHR34220">
    <property type="entry name" value="SENSOR HISTIDINE KINASE YPDA"/>
    <property type="match status" value="1"/>
</dbReference>
<dbReference type="PANTHER" id="PTHR34220:SF7">
    <property type="entry name" value="SENSOR HISTIDINE KINASE YPDA"/>
    <property type="match status" value="1"/>
</dbReference>
<gene>
    <name evidence="3" type="ORF">CRU91_08930</name>
</gene>
<comment type="caution">
    <text evidence="3">The sequence shown here is derived from an EMBL/GenBank/DDBJ whole genome shotgun (WGS) entry which is preliminary data.</text>
</comment>
<evidence type="ECO:0000313" key="4">
    <source>
        <dbReference type="Proteomes" id="UP000252669"/>
    </source>
</evidence>
<keyword evidence="3" id="KW-0808">Transferase</keyword>
<dbReference type="GO" id="GO:0000155">
    <property type="term" value="F:phosphorelay sensor kinase activity"/>
    <property type="evidence" value="ECO:0007669"/>
    <property type="project" value="InterPro"/>
</dbReference>
<keyword evidence="3" id="KW-0418">Kinase</keyword>
<keyword evidence="1" id="KW-0472">Membrane</keyword>
<organism evidence="3 4">
    <name type="scientific">Aliarcobacter vitoriensis</name>
    <dbReference type="NCBI Taxonomy" id="2011099"/>
    <lineage>
        <taxon>Bacteria</taxon>
        <taxon>Pseudomonadati</taxon>
        <taxon>Campylobacterota</taxon>
        <taxon>Epsilonproteobacteria</taxon>
        <taxon>Campylobacterales</taxon>
        <taxon>Arcobacteraceae</taxon>
        <taxon>Aliarcobacter</taxon>
    </lineage>
</organism>
<evidence type="ECO:0000259" key="2">
    <source>
        <dbReference type="Pfam" id="PF06580"/>
    </source>
</evidence>
<feature type="transmembrane region" description="Helical" evidence="1">
    <location>
        <begin position="77"/>
        <end position="102"/>
    </location>
</feature>
<evidence type="ECO:0000256" key="1">
    <source>
        <dbReference type="SAM" id="Phobius"/>
    </source>
</evidence>
<feature type="transmembrane region" description="Helical" evidence="1">
    <location>
        <begin position="114"/>
        <end position="134"/>
    </location>
</feature>